<sequence length="67" mass="8172">MAVTDIDPENIIKFKYRDSYRRDDIFIETIDDFEDPDFWGEYNIIQPEESIQSAIERIGRKMKRQNR</sequence>
<accession>A0A0F8XR13</accession>
<protein>
    <submittedName>
        <fullName evidence="1">Uncharacterized protein</fullName>
    </submittedName>
</protein>
<dbReference type="AlphaFoldDB" id="A0A0F8XR13"/>
<reference evidence="1" key="1">
    <citation type="journal article" date="2015" name="Nature">
        <title>Complex archaea that bridge the gap between prokaryotes and eukaryotes.</title>
        <authorList>
            <person name="Spang A."/>
            <person name="Saw J.H."/>
            <person name="Jorgensen S.L."/>
            <person name="Zaremba-Niedzwiedzka K."/>
            <person name="Martijn J."/>
            <person name="Lind A.E."/>
            <person name="van Eijk R."/>
            <person name="Schleper C."/>
            <person name="Guy L."/>
            <person name="Ettema T.J."/>
        </authorList>
    </citation>
    <scope>NUCLEOTIDE SEQUENCE</scope>
</reference>
<evidence type="ECO:0000313" key="1">
    <source>
        <dbReference type="EMBL" id="KKK63630.1"/>
    </source>
</evidence>
<proteinExistence type="predicted"/>
<name>A0A0F8XR13_9ZZZZ</name>
<gene>
    <name evidence="1" type="ORF">LCGC14_2992340</name>
</gene>
<comment type="caution">
    <text evidence="1">The sequence shown here is derived from an EMBL/GenBank/DDBJ whole genome shotgun (WGS) entry which is preliminary data.</text>
</comment>
<dbReference type="EMBL" id="LAZR01061414">
    <property type="protein sequence ID" value="KKK63630.1"/>
    <property type="molecule type" value="Genomic_DNA"/>
</dbReference>
<organism evidence="1">
    <name type="scientific">marine sediment metagenome</name>
    <dbReference type="NCBI Taxonomy" id="412755"/>
    <lineage>
        <taxon>unclassified sequences</taxon>
        <taxon>metagenomes</taxon>
        <taxon>ecological metagenomes</taxon>
    </lineage>
</organism>